<gene>
    <name evidence="2" type="ORF">R1sor_017263</name>
</gene>
<name>A0ABD3I7E4_9MARC</name>
<feature type="region of interest" description="Disordered" evidence="1">
    <location>
        <begin position="77"/>
        <end position="141"/>
    </location>
</feature>
<accession>A0ABD3I7E4</accession>
<evidence type="ECO:0000313" key="3">
    <source>
        <dbReference type="Proteomes" id="UP001633002"/>
    </source>
</evidence>
<evidence type="ECO:0000256" key="1">
    <source>
        <dbReference type="SAM" id="MobiDB-lite"/>
    </source>
</evidence>
<dbReference type="EMBL" id="JBJQOH010000001">
    <property type="protein sequence ID" value="KAL3699241.1"/>
    <property type="molecule type" value="Genomic_DNA"/>
</dbReference>
<feature type="compositionally biased region" description="Basic and acidic residues" evidence="1">
    <location>
        <begin position="85"/>
        <end position="96"/>
    </location>
</feature>
<evidence type="ECO:0000313" key="2">
    <source>
        <dbReference type="EMBL" id="KAL3699241.1"/>
    </source>
</evidence>
<keyword evidence="3" id="KW-1185">Reference proteome</keyword>
<reference evidence="2 3" key="1">
    <citation type="submission" date="2024-09" db="EMBL/GenBank/DDBJ databases">
        <title>Chromosome-scale assembly of Riccia sorocarpa.</title>
        <authorList>
            <person name="Paukszto L."/>
        </authorList>
    </citation>
    <scope>NUCLEOTIDE SEQUENCE [LARGE SCALE GENOMIC DNA]</scope>
    <source>
        <strain evidence="2">LP-2024</strain>
        <tissue evidence="2">Aerial parts of the thallus</tissue>
    </source>
</reference>
<sequence>MERASAMKVGEPEFIWCRGTEANSPVEATLAEAENLATSLGKRYKSQEAQDSISRGATDLGRMRARHHLDRLQHWGLRLQPRGGSTREEDWNESRRTGIRGANEGHGDRERHLHASSAHNSRAELSNDNTSEENMHTLNELEVLGFREIREESWRAAGE</sequence>
<feature type="compositionally biased region" description="Polar residues" evidence="1">
    <location>
        <begin position="117"/>
        <end position="129"/>
    </location>
</feature>
<dbReference type="AlphaFoldDB" id="A0ABD3I7E4"/>
<dbReference type="Proteomes" id="UP001633002">
    <property type="component" value="Unassembled WGS sequence"/>
</dbReference>
<protein>
    <submittedName>
        <fullName evidence="2">Uncharacterized protein</fullName>
    </submittedName>
</protein>
<comment type="caution">
    <text evidence="2">The sequence shown here is derived from an EMBL/GenBank/DDBJ whole genome shotgun (WGS) entry which is preliminary data.</text>
</comment>
<organism evidence="2 3">
    <name type="scientific">Riccia sorocarpa</name>
    <dbReference type="NCBI Taxonomy" id="122646"/>
    <lineage>
        <taxon>Eukaryota</taxon>
        <taxon>Viridiplantae</taxon>
        <taxon>Streptophyta</taxon>
        <taxon>Embryophyta</taxon>
        <taxon>Marchantiophyta</taxon>
        <taxon>Marchantiopsida</taxon>
        <taxon>Marchantiidae</taxon>
        <taxon>Marchantiales</taxon>
        <taxon>Ricciaceae</taxon>
        <taxon>Riccia</taxon>
    </lineage>
</organism>
<proteinExistence type="predicted"/>
<feature type="compositionally biased region" description="Basic and acidic residues" evidence="1">
    <location>
        <begin position="103"/>
        <end position="113"/>
    </location>
</feature>